<organism evidence="2 3">
    <name type="scientific">Brassica napus</name>
    <name type="common">Rape</name>
    <dbReference type="NCBI Taxonomy" id="3708"/>
    <lineage>
        <taxon>Eukaryota</taxon>
        <taxon>Viridiplantae</taxon>
        <taxon>Streptophyta</taxon>
        <taxon>Embryophyta</taxon>
        <taxon>Tracheophyta</taxon>
        <taxon>Spermatophyta</taxon>
        <taxon>Magnoliopsida</taxon>
        <taxon>eudicotyledons</taxon>
        <taxon>Gunneridae</taxon>
        <taxon>Pentapetalae</taxon>
        <taxon>rosids</taxon>
        <taxon>malvids</taxon>
        <taxon>Brassicales</taxon>
        <taxon>Brassicaceae</taxon>
        <taxon>Brassiceae</taxon>
        <taxon>Brassica</taxon>
    </lineage>
</organism>
<gene>
    <name evidence="2" type="ORF">HID58_002653</name>
</gene>
<name>A0ABQ8EN69_BRANA</name>
<sequence>MGTAEVNVDFDDKLSWEYLFKVYWLCLKEELSLTVDELTRANNPWKEVPYTINKPYSSDNSALDVAVNGTKRRRTSDSPSLMISTNSTRRW</sequence>
<keyword evidence="3" id="KW-1185">Reference proteome</keyword>
<evidence type="ECO:0000313" key="2">
    <source>
        <dbReference type="EMBL" id="KAH0943016.1"/>
    </source>
</evidence>
<evidence type="ECO:0000256" key="1">
    <source>
        <dbReference type="SAM" id="MobiDB-lite"/>
    </source>
</evidence>
<dbReference type="PANTHER" id="PTHR46695">
    <property type="entry name" value="ZINC FINGER CCCH DOMAIN-CONTAINING PROTEIN 44-RELATED"/>
    <property type="match status" value="1"/>
</dbReference>
<comment type="caution">
    <text evidence="2">The sequence shown here is derived from an EMBL/GenBank/DDBJ whole genome shotgun (WGS) entry which is preliminary data.</text>
</comment>
<reference evidence="2 3" key="1">
    <citation type="submission" date="2021-05" db="EMBL/GenBank/DDBJ databases">
        <title>Genome Assembly of Synthetic Allotetraploid Brassica napus Reveals Homoeologous Exchanges between Subgenomes.</title>
        <authorList>
            <person name="Davis J.T."/>
        </authorList>
    </citation>
    <scope>NUCLEOTIDE SEQUENCE [LARGE SCALE GENOMIC DNA]</scope>
    <source>
        <strain evidence="3">cv. Da-Ae</strain>
        <tissue evidence="2">Seedling</tissue>
    </source>
</reference>
<accession>A0ABQ8EN69</accession>
<proteinExistence type="predicted"/>
<dbReference type="EMBL" id="JAGKQM010000001">
    <property type="protein sequence ID" value="KAH0943016.1"/>
    <property type="molecule type" value="Genomic_DNA"/>
</dbReference>
<feature type="region of interest" description="Disordered" evidence="1">
    <location>
        <begin position="68"/>
        <end position="91"/>
    </location>
</feature>
<evidence type="ECO:0000313" key="3">
    <source>
        <dbReference type="Proteomes" id="UP000824890"/>
    </source>
</evidence>
<dbReference type="PANTHER" id="PTHR46695:SF4">
    <property type="entry name" value="ZINC FINGER CCCH DOMAIN-CONTAINING PROTEIN 44"/>
    <property type="match status" value="1"/>
</dbReference>
<feature type="compositionally biased region" description="Polar residues" evidence="1">
    <location>
        <begin position="77"/>
        <end position="91"/>
    </location>
</feature>
<protein>
    <submittedName>
        <fullName evidence="2">Uncharacterized protein</fullName>
    </submittedName>
</protein>
<dbReference type="Proteomes" id="UP000824890">
    <property type="component" value="Unassembled WGS sequence"/>
</dbReference>